<name>A0A2A5JF48_RHOSG</name>
<dbReference type="RefSeq" id="WP_099697394.1">
    <property type="nucleotide sequence ID" value="NZ_NOVD01000004.1"/>
</dbReference>
<evidence type="ECO:0000313" key="3">
    <source>
        <dbReference type="Proteomes" id="UP000230886"/>
    </source>
</evidence>
<gene>
    <name evidence="2" type="ORF">CHR55_10215</name>
</gene>
<sequence length="536" mass="59548">MIEANMAWPPKALAKVVERTRESQVWWEGDPTKLEEFYGAGGIGRTRPGVAGKLREFFWGKQIDPASQPSKKLHAPIAADIAKLSASELFSEPLTIIDPTGNKALQDRVDLIFNTPIFHGDLFTAGESCSALMGSYQRVVWDEEVADNAWIDFVDVDKAIPEYKWGRLTAVTFWSELSGSDERDVWRHLERYEKGKVVHSLYQGTPTNLGTALDLGAHEGTKGLVKGLTAFDDEVGGYVDLGVKELAARYVPNVLPDPEWRNDLTLRNLGRPDIRHDLVPIFHSLDRIYSSLDRDFRVAQAKVFASESVLTSMGPGRGLSLSEDQEVFTRVGNKFGKEGEMESLFEFHQPAIRVLEHDQGAEILLRRVLSATGYSPVSFGMSDEVAQTATEATGKKELTVKTTKGKARYWGAALGPLATICMQIDAAKFPGKGVAPSEELEIEWPKFARESDEAKSRTVQGWEAGRAASTHTKVSYLHEDWDEKRIEEEVKKIDEKDQVPSPFGSLPPDQNPDPNIPPEPPVPPVDEVKPTEEPQK</sequence>
<feature type="compositionally biased region" description="Basic and acidic residues" evidence="1">
    <location>
        <begin position="526"/>
        <end position="536"/>
    </location>
</feature>
<dbReference type="Proteomes" id="UP000230886">
    <property type="component" value="Unassembled WGS sequence"/>
</dbReference>
<organism evidence="2 3">
    <name type="scientific">Rhodococcus qingshengii</name>
    <dbReference type="NCBI Taxonomy" id="334542"/>
    <lineage>
        <taxon>Bacteria</taxon>
        <taxon>Bacillati</taxon>
        <taxon>Actinomycetota</taxon>
        <taxon>Actinomycetes</taxon>
        <taxon>Mycobacteriales</taxon>
        <taxon>Nocardiaceae</taxon>
        <taxon>Rhodococcus</taxon>
        <taxon>Rhodococcus erythropolis group</taxon>
    </lineage>
</organism>
<feature type="compositionally biased region" description="Pro residues" evidence="1">
    <location>
        <begin position="509"/>
        <end position="524"/>
    </location>
</feature>
<reference evidence="2 3" key="1">
    <citation type="submission" date="2017-07" db="EMBL/GenBank/DDBJ databases">
        <title>Draft sequence of Rhodococcus enclensis 23b-28.</title>
        <authorList>
            <person name="Besaury L."/>
            <person name="Sancelme M."/>
            <person name="Amato P."/>
            <person name="Lallement A."/>
            <person name="Delort A.-M."/>
        </authorList>
    </citation>
    <scope>NUCLEOTIDE SEQUENCE [LARGE SCALE GENOMIC DNA]</scope>
    <source>
        <strain evidence="2 3">23b-28</strain>
    </source>
</reference>
<proteinExistence type="predicted"/>
<comment type="caution">
    <text evidence="2">The sequence shown here is derived from an EMBL/GenBank/DDBJ whole genome shotgun (WGS) entry which is preliminary data.</text>
</comment>
<evidence type="ECO:0000256" key="1">
    <source>
        <dbReference type="SAM" id="MobiDB-lite"/>
    </source>
</evidence>
<evidence type="ECO:0008006" key="4">
    <source>
        <dbReference type="Google" id="ProtNLM"/>
    </source>
</evidence>
<evidence type="ECO:0000313" key="2">
    <source>
        <dbReference type="EMBL" id="PCK27849.1"/>
    </source>
</evidence>
<dbReference type="AlphaFoldDB" id="A0A2A5JF48"/>
<accession>A0A2A5JF48</accession>
<dbReference type="EMBL" id="NOVD01000004">
    <property type="protein sequence ID" value="PCK27849.1"/>
    <property type="molecule type" value="Genomic_DNA"/>
</dbReference>
<feature type="region of interest" description="Disordered" evidence="1">
    <location>
        <begin position="491"/>
        <end position="536"/>
    </location>
</feature>
<protein>
    <recommendedName>
        <fullName evidence="4">Phage portal protein</fullName>
    </recommendedName>
</protein>